<dbReference type="EMBL" id="KK853069">
    <property type="protein sequence ID" value="KDR11811.1"/>
    <property type="molecule type" value="Genomic_DNA"/>
</dbReference>
<protein>
    <submittedName>
        <fullName evidence="1">Uncharacterized protein</fullName>
    </submittedName>
</protein>
<keyword evidence="2" id="KW-1185">Reference proteome</keyword>
<reference evidence="1 2" key="1">
    <citation type="journal article" date="2014" name="Nat. Commun.">
        <title>Molecular traces of alternative social organization in a termite genome.</title>
        <authorList>
            <person name="Terrapon N."/>
            <person name="Li C."/>
            <person name="Robertson H.M."/>
            <person name="Ji L."/>
            <person name="Meng X."/>
            <person name="Booth W."/>
            <person name="Chen Z."/>
            <person name="Childers C.P."/>
            <person name="Glastad K.M."/>
            <person name="Gokhale K."/>
            <person name="Gowin J."/>
            <person name="Gronenberg W."/>
            <person name="Hermansen R.A."/>
            <person name="Hu H."/>
            <person name="Hunt B.G."/>
            <person name="Huylmans A.K."/>
            <person name="Khalil S.M."/>
            <person name="Mitchell R.D."/>
            <person name="Munoz-Torres M.C."/>
            <person name="Mustard J.A."/>
            <person name="Pan H."/>
            <person name="Reese J.T."/>
            <person name="Scharf M.E."/>
            <person name="Sun F."/>
            <person name="Vogel H."/>
            <person name="Xiao J."/>
            <person name="Yang W."/>
            <person name="Yang Z."/>
            <person name="Yang Z."/>
            <person name="Zhou J."/>
            <person name="Zhu J."/>
            <person name="Brent C.S."/>
            <person name="Elsik C.G."/>
            <person name="Goodisman M.A."/>
            <person name="Liberles D.A."/>
            <person name="Roe R.M."/>
            <person name="Vargo E.L."/>
            <person name="Vilcinskas A."/>
            <person name="Wang J."/>
            <person name="Bornberg-Bauer E."/>
            <person name="Korb J."/>
            <person name="Zhang G."/>
            <person name="Liebig J."/>
        </authorList>
    </citation>
    <scope>NUCLEOTIDE SEQUENCE [LARGE SCALE GENOMIC DNA]</scope>
    <source>
        <tissue evidence="1">Whole organism</tissue>
    </source>
</reference>
<dbReference type="InParanoid" id="A0A067QQY7"/>
<accession>A0A067QQY7</accession>
<evidence type="ECO:0000313" key="1">
    <source>
        <dbReference type="EMBL" id="KDR11811.1"/>
    </source>
</evidence>
<gene>
    <name evidence="1" type="ORF">L798_14235</name>
</gene>
<sequence length="102" mass="11357">MNLDAPSQLIRTVMFRKTPDVLTLLTTNIVSVGSVTTLGEHIRVCKSPPSMATHYSTAISFRVIRHMRFQYLATNRSRSLRPAQLLLASLECLPAHGRLPSP</sequence>
<name>A0A067QQY7_ZOONE</name>
<dbReference type="Proteomes" id="UP000027135">
    <property type="component" value="Unassembled WGS sequence"/>
</dbReference>
<dbReference type="AlphaFoldDB" id="A0A067QQY7"/>
<evidence type="ECO:0000313" key="2">
    <source>
        <dbReference type="Proteomes" id="UP000027135"/>
    </source>
</evidence>
<proteinExistence type="predicted"/>
<organism evidence="1 2">
    <name type="scientific">Zootermopsis nevadensis</name>
    <name type="common">Dampwood termite</name>
    <dbReference type="NCBI Taxonomy" id="136037"/>
    <lineage>
        <taxon>Eukaryota</taxon>
        <taxon>Metazoa</taxon>
        <taxon>Ecdysozoa</taxon>
        <taxon>Arthropoda</taxon>
        <taxon>Hexapoda</taxon>
        <taxon>Insecta</taxon>
        <taxon>Pterygota</taxon>
        <taxon>Neoptera</taxon>
        <taxon>Polyneoptera</taxon>
        <taxon>Dictyoptera</taxon>
        <taxon>Blattodea</taxon>
        <taxon>Blattoidea</taxon>
        <taxon>Termitoidae</taxon>
        <taxon>Termopsidae</taxon>
        <taxon>Zootermopsis</taxon>
    </lineage>
</organism>